<dbReference type="EMBL" id="BARU01018607">
    <property type="protein sequence ID" value="GAH58504.1"/>
    <property type="molecule type" value="Genomic_DNA"/>
</dbReference>
<gene>
    <name evidence="1" type="ORF">S03H2_30749</name>
</gene>
<comment type="caution">
    <text evidence="1">The sequence shown here is derived from an EMBL/GenBank/DDBJ whole genome shotgun (WGS) entry which is preliminary data.</text>
</comment>
<sequence>MGEMEKLNEQDDAKLKNGVCPKCGSQKFYKLAEGGAVVINTSHYKFAALNIACENGHKYWYGPFTSEYIGQEKVKWINKP</sequence>
<accession>X1HXH5</accession>
<protein>
    <submittedName>
        <fullName evidence="1">Uncharacterized protein</fullName>
    </submittedName>
</protein>
<evidence type="ECO:0000313" key="1">
    <source>
        <dbReference type="EMBL" id="GAH58504.1"/>
    </source>
</evidence>
<proteinExistence type="predicted"/>
<reference evidence="1" key="1">
    <citation type="journal article" date="2014" name="Front. Microbiol.">
        <title>High frequency of phylogenetically diverse reductive dehalogenase-homologous genes in deep subseafloor sedimentary metagenomes.</title>
        <authorList>
            <person name="Kawai M."/>
            <person name="Futagami T."/>
            <person name="Toyoda A."/>
            <person name="Takaki Y."/>
            <person name="Nishi S."/>
            <person name="Hori S."/>
            <person name="Arai W."/>
            <person name="Tsubouchi T."/>
            <person name="Morono Y."/>
            <person name="Uchiyama I."/>
            <person name="Ito T."/>
            <person name="Fujiyama A."/>
            <person name="Inagaki F."/>
            <person name="Takami H."/>
        </authorList>
    </citation>
    <scope>NUCLEOTIDE SEQUENCE</scope>
    <source>
        <strain evidence="1">Expedition CK06-06</strain>
    </source>
</reference>
<name>X1HXH5_9ZZZZ</name>
<dbReference type="AlphaFoldDB" id="X1HXH5"/>
<organism evidence="1">
    <name type="scientific">marine sediment metagenome</name>
    <dbReference type="NCBI Taxonomy" id="412755"/>
    <lineage>
        <taxon>unclassified sequences</taxon>
        <taxon>metagenomes</taxon>
        <taxon>ecological metagenomes</taxon>
    </lineage>
</organism>